<dbReference type="SMART" id="SM00912">
    <property type="entry name" value="Haemagg_act"/>
    <property type="match status" value="1"/>
</dbReference>
<dbReference type="CDD" id="cd06503">
    <property type="entry name" value="ATP-synt_Fo_b"/>
    <property type="match status" value="1"/>
</dbReference>
<sequence>MLRLAFLTRTLFPHPCVQAGAVLLTVLTLAPPAQGGPLDPTVRAGTASFAVNGNVFTVTNTPNTIIDWRQFNVANGELLRFLQQNAQSTVLNRVTGVDPSQILGALQSNGRVLLVNPNGVLFGANATVDVAGLVASSLRLSDADFLAGKYNFAGGAGGVHNFGAITTPLGGSVYLVGGDVSNGGVIRAPGGQILLAAGQRVSLADSGAPNLSVTLDTGGKALNLGELNAAGGRIDIYGALIDLQGVARADSSARDALGRIVLKASGATSVAGAVSAANSDGVGGSVQLLGDSVSLGEAARIDASGSLGGGSVLVGGDYQGRNAALQNASRVDMAAGARITASAGQSGDGGKVVLWSRDQTSFAGSIVARGGALGGDGGQVETSGHTLQASGYVDTLAPRGRTGNWLLDPAVFCFYTSSAGECSGPAAAGATDFNSLGNLLVASNGTLQASDFVTFLPSGGSASVNPAIPAGLTLTVQAPYIEVGRGASINTGVVGLKLDASSAYGSTSRVDGAGASLTGSIVIGGILGSNASQALISTGGNIRIGSADGTSPATLSMGLASGTQSITTTGNLDLTAAVGAAQITTQGEQTIHANRINLLGSNASGATNVGAGLIAGVNQTVQAGEINLLAGSGGGATIWMPSAPGGKQTVDADRITLTGGAAGLFNNASINASGLNVSQTITAGVSLTLNGGAGGAGNIAQIRVDGGSAQASAVQKITAGAITVNGGISSVADDTRGNNASLDSAGSQVINADSITINGGSTTVIVPNYGASHAFIGDGTGGQSINVTGAIKVNGGSGLGRTAANIYTNGNQSVKADSITVTGGSAGANNFAEIGLYRDSNVAVAPLNLSQTIVANSISLQGGADGASNTAMLTATGVGVVQKITTGDLVLKGGSGSSGNQNRAFVSAWDAADIVPQVQIINAGNISVSGGGGTLSEAYIGGKAVQTIVADNITLRSGAGSGAGARITTNLDQTVSASHAVAITGGSSTDAAAYNAASINSGGKQNFSADVLTLTGGDSGSGNRADLGSGGDQVIAVKTLVLTGGKGGNDNTATLNLSGKLSGKVQRVDADSITLLGGAGTNNTAGMFVNGPGVSQLISAPVMRLTGGAAGSGNTAQFWANDDSLTQAPIQTVTAGALTLTGGASGVNNNAYIAGKGTQTVKADSILLQGGGATNLNAYINTDLDQVLSVQNAIVLQGGSGGTASMYANGNQSITAASLSLAGSATGSGGGTDIGSSGNQTVTVQSLAILGGSGGDHNHANLSLNQGAGHTQTINADSIVLQAGAGTENFAGLHATGAGVTQRVNTNSLTIKAGSGVSGDWAHLWSYDDTNTVAATQVITGGAISLTGGETPDSNALIGGNAHQTISADTLRISGGTGSSSGGGAGVSTARDQSIAVRDALTVSGGTGANQGAFISAGTAQTISAATLTMSGGSGSGGASANVNSGAGQRITVSGALTLNGGAAGVGNRAQINLFNNVVQGGLVQEVVASSVILTGGAGGSQNTAQIIINANGGTQNITAPALSLIGGQGGTENHARIHAFGPDGITVSDQNIKSDNVSMLGGGGSATDANNWARFFGSGKQTITATNLTIAGGTWTGSSSGISSGIAQTITVSDTLSMRAGTADQTNVFIQQVPAEGITNGAQTISAHRLNMVAGADGSDRYATIAATSGTQTFNLTGAGSELTMSGGGSGGSANNKAIIYQVGSGTQKFVINGGGAVKLRGGNGDGLQDGDPEAGYCPSCRTSNNLAAIYAFGGGDQILDFVAGGTLDLAGGKNGSDNSAVILADLSKGGHQTVTSSGGAANYAAITLTGGSGGYYNTADGAMMTNVAALASFSQGKAGLGGVLKTINAKSITLDGGGTPTTHGGALLATGQGDALINVTGDLTMTGGASSVALQAPADPATAFSRDQGAVAAINPDGSLTVTVGGNLSLTGGSGASGDALIHAAGANSKLSVAVGGATRLIAGASSASIVTHTDNLLPKKVLGGVLVDLGGDGSLNTSTFAASGQTVELNGTINATGSAPNATLLPNYTPSAPAGGSQVDWTVLGAKNLQAEIYASDAYTVRSGGLVTPNGNWIVALGKNAAAALDPAGSSTLSYELINAHGYSWSPAVYDSGNAAAFRFLLPEGSPVVDLRVADAAVQSTCTNSPAMCASNSGGVSGSALPGAAAAAAPVTYDARLALADATAAPAPASAAAPAKTEDGPAGGVAGAKVGFGGKREATREKEVAQAADDKKSTQELKREAREASGAAKADLAGARKAELAARKDAGQAKQASAEAAKVEAQAKRAEALAKRAEADGKQADSDARKAEAEVQGAPTPALKVLAQAKKADADARRAGFEAKVADANAKKAEAGAKQSEAGAKRVEAEALGVDARARTAAAEAKMADAARSEALAQAREAKSPQQRAAAERVAGDKRVEVTQKTAESRVRQEQADDLRLAASQAKDQADARRSQAQASVLEAGAKREEALAQVATARSRKEEAQVQRAEASGKPELVKAATGAKAAADRQLAVQTKKAEAQKVAAAAKAEEAKAKQAKADAAALVVAKRDEARRAKALKAFAATATAAMSAEQLAELSVLRHEHKTAVFKEALKILEHNAHAADLPPCGPGAGGLCVPNQALLQTQLQAMPSRPALRLPSASFLPQIERKVAVVIGINHYQDERIPALDSAVPDAEAVATLMAEKMGYEVHVLRDATRADIVNGIGAMSRELGPKDSLAVYYAGHGYMTGNAKSAKQGYWIPSDGSGNSPANWISTSDVSKLLASVPARQVMLVSDSCYSGTFAEGQKVAAGADANQILGRRSVVVMSSGGEEPVADDGVEGHSIFAWSLMNAMKRVTRYDTGNTVFDATKAGVTEAYPQVPQYGAAVSAGHTAGGDYLFETRSYK</sequence>
<feature type="region of interest" description="Disordered" evidence="1">
    <location>
        <begin position="2395"/>
        <end position="2455"/>
    </location>
</feature>
<feature type="region of interest" description="Disordered" evidence="1">
    <location>
        <begin position="2194"/>
        <end position="2254"/>
    </location>
</feature>
<feature type="compositionally biased region" description="Basic and acidic residues" evidence="1">
    <location>
        <begin position="2217"/>
        <end position="2246"/>
    </location>
</feature>
<accession>A0AA41HF14</accession>
<proteinExistence type="predicted"/>
<protein>
    <submittedName>
        <fullName evidence="4">Filamentous hemagglutinin N-terminal domain-containing protein</fullName>
    </submittedName>
    <submittedName>
        <fullName evidence="5">Filamentous hemagglutinin family protein</fullName>
    </submittedName>
</protein>
<feature type="region of interest" description="Disordered" evidence="1">
    <location>
        <begin position="2291"/>
        <end position="2316"/>
    </location>
</feature>
<evidence type="ECO:0000313" key="7">
    <source>
        <dbReference type="Proteomes" id="UP001162889"/>
    </source>
</evidence>
<feature type="compositionally biased region" description="Basic and acidic residues" evidence="1">
    <location>
        <begin position="2409"/>
        <end position="2439"/>
    </location>
</feature>
<feature type="compositionally biased region" description="Gly residues" evidence="1">
    <location>
        <begin position="2204"/>
        <end position="2216"/>
    </location>
</feature>
<dbReference type="PANTHER" id="PTHR12338">
    <property type="entry name" value="AUTOTRANSPORTER"/>
    <property type="match status" value="1"/>
</dbReference>
<dbReference type="RefSeq" id="WP_217945821.1">
    <property type="nucleotide sequence ID" value="NZ_JAHTGR010000022.1"/>
</dbReference>
<feature type="compositionally biased region" description="Basic and acidic residues" evidence="1">
    <location>
        <begin position="2291"/>
        <end position="2312"/>
    </location>
</feature>
<evidence type="ECO:0000313" key="4">
    <source>
        <dbReference type="EMBL" id="MBV6324920.1"/>
    </source>
</evidence>
<feature type="signal peptide" evidence="2">
    <location>
        <begin position="1"/>
        <end position="35"/>
    </location>
</feature>
<dbReference type="GO" id="GO:0004197">
    <property type="term" value="F:cysteine-type endopeptidase activity"/>
    <property type="evidence" value="ECO:0007669"/>
    <property type="project" value="InterPro"/>
</dbReference>
<dbReference type="InterPro" id="IPR008638">
    <property type="entry name" value="FhaB/CdiA-like_TPS"/>
</dbReference>
<dbReference type="InterPro" id="IPR001309">
    <property type="entry name" value="Pept_C14_p20"/>
</dbReference>
<name>A0AA41HF14_9BURK</name>
<dbReference type="NCBIfam" id="TIGR01901">
    <property type="entry name" value="adhes_NPXG"/>
    <property type="match status" value="1"/>
</dbReference>
<dbReference type="Pfam" id="PF05860">
    <property type="entry name" value="TPS"/>
    <property type="match status" value="1"/>
</dbReference>
<comment type="caution">
    <text evidence="4">The sequence shown here is derived from an EMBL/GenBank/DDBJ whole genome shotgun (WGS) entry which is preliminary data.</text>
</comment>
<dbReference type="EMBL" id="JALJZU010000017">
    <property type="protein sequence ID" value="MCP2012332.1"/>
    <property type="molecule type" value="Genomic_DNA"/>
</dbReference>
<dbReference type="EMBL" id="JAHTGR010000022">
    <property type="protein sequence ID" value="MBV6324920.1"/>
    <property type="molecule type" value="Genomic_DNA"/>
</dbReference>
<dbReference type="PROSITE" id="PS50208">
    <property type="entry name" value="CASPASE_P20"/>
    <property type="match status" value="1"/>
</dbReference>
<evidence type="ECO:0000256" key="1">
    <source>
        <dbReference type="SAM" id="MobiDB-lite"/>
    </source>
</evidence>
<dbReference type="InterPro" id="IPR050909">
    <property type="entry name" value="Bact_Autotransporter_VF"/>
</dbReference>
<keyword evidence="2" id="KW-0732">Signal</keyword>
<evidence type="ECO:0000256" key="2">
    <source>
        <dbReference type="SAM" id="SignalP"/>
    </source>
</evidence>
<gene>
    <name evidence="4" type="ORF">KVP70_28775</name>
    <name evidence="5" type="ORF">L1274_006093</name>
</gene>
<evidence type="ECO:0000313" key="5">
    <source>
        <dbReference type="EMBL" id="MCP2012332.1"/>
    </source>
</evidence>
<reference evidence="5" key="2">
    <citation type="submission" date="2022-03" db="EMBL/GenBank/DDBJ databases">
        <title>Genome Encyclopedia of Bacteria and Archaea VI: Functional Genomics of Type Strains.</title>
        <authorList>
            <person name="Whitman W."/>
        </authorList>
    </citation>
    <scope>NUCLEOTIDE SEQUENCE</scope>
    <source>
        <strain evidence="5">HSC-15S17</strain>
    </source>
</reference>
<dbReference type="Proteomes" id="UP001162889">
    <property type="component" value="Unassembled WGS sequence"/>
</dbReference>
<dbReference type="GO" id="GO:0006508">
    <property type="term" value="P:proteolysis"/>
    <property type="evidence" value="ECO:0007669"/>
    <property type="project" value="InterPro"/>
</dbReference>
<dbReference type="Pfam" id="PF00656">
    <property type="entry name" value="Peptidase_C14"/>
    <property type="match status" value="1"/>
</dbReference>
<dbReference type="PANTHER" id="PTHR12338:SF5">
    <property type="entry name" value="ANTIGEN 43-RELATED"/>
    <property type="match status" value="1"/>
</dbReference>
<evidence type="ECO:0000259" key="3">
    <source>
        <dbReference type="PROSITE" id="PS50208"/>
    </source>
</evidence>
<keyword evidence="7" id="KW-1185">Reference proteome</keyword>
<evidence type="ECO:0000313" key="6">
    <source>
        <dbReference type="Proteomes" id="UP001155901"/>
    </source>
</evidence>
<dbReference type="InterPro" id="IPR011600">
    <property type="entry name" value="Pept_C14_caspase"/>
</dbReference>
<reference evidence="4" key="1">
    <citation type="submission" date="2021-07" db="EMBL/GenBank/DDBJ databases">
        <title>Characterization of violacein-producing bacteria and related species.</title>
        <authorList>
            <person name="Wilson H.S."/>
            <person name="De Leon M.E."/>
        </authorList>
    </citation>
    <scope>NUCLEOTIDE SEQUENCE</scope>
    <source>
        <strain evidence="4">HSC-15S17</strain>
    </source>
</reference>
<feature type="domain" description="Caspase family p20" evidence="3">
    <location>
        <begin position="2649"/>
        <end position="2727"/>
    </location>
</feature>
<dbReference type="Proteomes" id="UP001155901">
    <property type="component" value="Unassembled WGS sequence"/>
</dbReference>
<feature type="chain" id="PRO_5041279890" evidence="2">
    <location>
        <begin position="36"/>
        <end position="2887"/>
    </location>
</feature>
<organism evidence="4 6">
    <name type="scientific">Duganella violaceipulchra</name>
    <dbReference type="NCBI Taxonomy" id="2849652"/>
    <lineage>
        <taxon>Bacteria</taxon>
        <taxon>Pseudomonadati</taxon>
        <taxon>Pseudomonadota</taxon>
        <taxon>Betaproteobacteria</taxon>
        <taxon>Burkholderiales</taxon>
        <taxon>Oxalobacteraceae</taxon>
        <taxon>Telluria group</taxon>
        <taxon>Duganella</taxon>
    </lineage>
</organism>